<evidence type="ECO:0000313" key="3">
    <source>
        <dbReference type="Proteomes" id="UP000054564"/>
    </source>
</evidence>
<feature type="region of interest" description="Disordered" evidence="1">
    <location>
        <begin position="1"/>
        <end position="29"/>
    </location>
</feature>
<keyword evidence="3" id="KW-1185">Reference proteome</keyword>
<protein>
    <submittedName>
        <fullName evidence="2">Uncharacterized protein</fullName>
    </submittedName>
</protein>
<name>A0A0L0VDC6_9BASI</name>
<reference evidence="3" key="1">
    <citation type="submission" date="2014-03" db="EMBL/GenBank/DDBJ databases">
        <title>The Genome Sequence of Puccinia striiformis f. sp. tritici PST-78.</title>
        <authorList>
            <consortium name="The Broad Institute Genome Sequencing Platform"/>
            <person name="Cuomo C."/>
            <person name="Hulbert S."/>
            <person name="Chen X."/>
            <person name="Walker B."/>
            <person name="Young S.K."/>
            <person name="Zeng Q."/>
            <person name="Gargeya S."/>
            <person name="Fitzgerald M."/>
            <person name="Haas B."/>
            <person name="Abouelleil A."/>
            <person name="Alvarado L."/>
            <person name="Arachchi H.M."/>
            <person name="Berlin A.M."/>
            <person name="Chapman S.B."/>
            <person name="Goldberg J."/>
            <person name="Griggs A."/>
            <person name="Gujja S."/>
            <person name="Hansen M."/>
            <person name="Howarth C."/>
            <person name="Imamovic A."/>
            <person name="Larimer J."/>
            <person name="McCowan C."/>
            <person name="Montmayeur A."/>
            <person name="Murphy C."/>
            <person name="Neiman D."/>
            <person name="Pearson M."/>
            <person name="Priest M."/>
            <person name="Roberts A."/>
            <person name="Saif S."/>
            <person name="Shea T."/>
            <person name="Sisk P."/>
            <person name="Sykes S."/>
            <person name="Wortman J."/>
            <person name="Nusbaum C."/>
            <person name="Birren B."/>
        </authorList>
    </citation>
    <scope>NUCLEOTIDE SEQUENCE [LARGE SCALE GENOMIC DNA]</scope>
    <source>
        <strain evidence="3">race PST-78</strain>
    </source>
</reference>
<dbReference type="EMBL" id="AJIL01000070">
    <property type="protein sequence ID" value="KNE97278.1"/>
    <property type="molecule type" value="Genomic_DNA"/>
</dbReference>
<organism evidence="2 3">
    <name type="scientific">Puccinia striiformis f. sp. tritici PST-78</name>
    <dbReference type="NCBI Taxonomy" id="1165861"/>
    <lineage>
        <taxon>Eukaryota</taxon>
        <taxon>Fungi</taxon>
        <taxon>Dikarya</taxon>
        <taxon>Basidiomycota</taxon>
        <taxon>Pucciniomycotina</taxon>
        <taxon>Pucciniomycetes</taxon>
        <taxon>Pucciniales</taxon>
        <taxon>Pucciniaceae</taxon>
        <taxon>Puccinia</taxon>
    </lineage>
</organism>
<accession>A0A0L0VDC6</accession>
<gene>
    <name evidence="2" type="ORF">PSTG_09387</name>
</gene>
<proteinExistence type="predicted"/>
<evidence type="ECO:0000256" key="1">
    <source>
        <dbReference type="SAM" id="MobiDB-lite"/>
    </source>
</evidence>
<dbReference type="AlphaFoldDB" id="A0A0L0VDC6"/>
<sequence length="193" mass="21385">MPVHPDYSIGNNGAQGNRHRHSKANTPSHIRGLNMTKLTCNCTLLPQSSTPPLLAAGKLVVGVQPVNKRNFDPQCICRHRPLDSDIGIKIVLLKGNDVEVELWKDKSLLFSKKRKLMTINDPTLLVISLQWVEDHLASFSLGPWDYYAPHPPPPSKSKKLNNANVKVLIWEAVSVTNIVQRSSGLDLPTSGFL</sequence>
<comment type="caution">
    <text evidence="2">The sequence shown here is derived from an EMBL/GenBank/DDBJ whole genome shotgun (WGS) entry which is preliminary data.</text>
</comment>
<evidence type="ECO:0000313" key="2">
    <source>
        <dbReference type="EMBL" id="KNE97278.1"/>
    </source>
</evidence>
<dbReference type="Proteomes" id="UP000054564">
    <property type="component" value="Unassembled WGS sequence"/>
</dbReference>